<evidence type="ECO:0000256" key="1">
    <source>
        <dbReference type="SAM" id="Phobius"/>
    </source>
</evidence>
<evidence type="ECO:0000313" key="3">
    <source>
        <dbReference type="Proteomes" id="UP001271648"/>
    </source>
</evidence>
<feature type="transmembrane region" description="Helical" evidence="1">
    <location>
        <begin position="20"/>
        <end position="38"/>
    </location>
</feature>
<feature type="transmembrane region" description="Helical" evidence="1">
    <location>
        <begin position="349"/>
        <end position="367"/>
    </location>
</feature>
<name>A0AAW9ABD3_9BACL</name>
<dbReference type="EMBL" id="JAUBDJ010000011">
    <property type="protein sequence ID" value="MDW0118265.1"/>
    <property type="molecule type" value="Genomic_DNA"/>
</dbReference>
<evidence type="ECO:0008006" key="4">
    <source>
        <dbReference type="Google" id="ProtNLM"/>
    </source>
</evidence>
<feature type="transmembrane region" description="Helical" evidence="1">
    <location>
        <begin position="264"/>
        <end position="286"/>
    </location>
</feature>
<keyword evidence="3" id="KW-1185">Reference proteome</keyword>
<reference evidence="2 3" key="1">
    <citation type="submission" date="2023-06" db="EMBL/GenBank/DDBJ databases">
        <title>Sporosarcina sp. nov., isolated from Korean traditional fermented seafood 'Jeotgal'.</title>
        <authorList>
            <person name="Yang A.I."/>
            <person name="Shin N.-R."/>
        </authorList>
    </citation>
    <scope>NUCLEOTIDE SEQUENCE [LARGE SCALE GENOMIC DNA]</scope>
    <source>
        <strain evidence="2 3">KCTC43456</strain>
    </source>
</reference>
<sequence>MLWKYFRFELKLLIRNKFNWLLGLAFILFFPLYFPHYADSDMESIQSIKNAESGHYISIFNVFPEELRETTKGEEIYNNLIEQASLINKQRYSLWKRDNFDVYIESGLKLNELRLRLYELDNEGVHPDYIVPKEEIQKEDALLHYYKKHKLPVEPDLITASHYMPASLEYVNGLMFMLFVLFIGSTMLTHDHQKRTVMSIFPISFVQKAIVKTGIHLGQIMVFLVLGVALGGVAASREAAWGNFNSPMLLYQQGGVIAISTTRYILYMLIAMALFASLLLLAFILVNTLTKNLYASVLMIVLIFLIPTVLNFTGLHIGLLQPLSIIDIGPILNGDAASLYGNDALDYKLAAFWLLVMNAGILGALFVGNKVKYRQRNATPAFEAGKGGE</sequence>
<dbReference type="RefSeq" id="WP_317941167.1">
    <property type="nucleotide sequence ID" value="NZ_JAUBDJ010000011.1"/>
</dbReference>
<protein>
    <recommendedName>
        <fullName evidence="4">ABC transporter permease</fullName>
    </recommendedName>
</protein>
<keyword evidence="1" id="KW-0472">Membrane</keyword>
<feature type="transmembrane region" description="Helical" evidence="1">
    <location>
        <begin position="170"/>
        <end position="188"/>
    </location>
</feature>
<organism evidence="2 3">
    <name type="scientific">Sporosarcina thermotolerans</name>
    <dbReference type="NCBI Taxonomy" id="633404"/>
    <lineage>
        <taxon>Bacteria</taxon>
        <taxon>Bacillati</taxon>
        <taxon>Bacillota</taxon>
        <taxon>Bacilli</taxon>
        <taxon>Bacillales</taxon>
        <taxon>Caryophanaceae</taxon>
        <taxon>Sporosarcina</taxon>
    </lineage>
</organism>
<keyword evidence="1" id="KW-0812">Transmembrane</keyword>
<proteinExistence type="predicted"/>
<accession>A0AAW9ABD3</accession>
<feature type="transmembrane region" description="Helical" evidence="1">
    <location>
        <begin position="293"/>
        <end position="313"/>
    </location>
</feature>
<keyword evidence="1" id="KW-1133">Transmembrane helix</keyword>
<gene>
    <name evidence="2" type="ORF">QTL97_15130</name>
</gene>
<feature type="transmembrane region" description="Helical" evidence="1">
    <location>
        <begin position="209"/>
        <end position="235"/>
    </location>
</feature>
<evidence type="ECO:0000313" key="2">
    <source>
        <dbReference type="EMBL" id="MDW0118265.1"/>
    </source>
</evidence>
<comment type="caution">
    <text evidence="2">The sequence shown here is derived from an EMBL/GenBank/DDBJ whole genome shotgun (WGS) entry which is preliminary data.</text>
</comment>
<dbReference type="Proteomes" id="UP001271648">
    <property type="component" value="Unassembled WGS sequence"/>
</dbReference>
<dbReference type="AlphaFoldDB" id="A0AAW9ABD3"/>